<feature type="region of interest" description="Disordered" evidence="1">
    <location>
        <begin position="1"/>
        <end position="28"/>
    </location>
</feature>
<gene>
    <name evidence="2" type="ORF">C7B65_02635</name>
</gene>
<dbReference type="AlphaFoldDB" id="A0A2T1DM60"/>
<dbReference type="OrthoDB" id="9877612at2"/>
<protein>
    <submittedName>
        <fullName evidence="2">Uncharacterized protein</fullName>
    </submittedName>
</protein>
<evidence type="ECO:0000313" key="3">
    <source>
        <dbReference type="Proteomes" id="UP000238634"/>
    </source>
</evidence>
<evidence type="ECO:0000256" key="1">
    <source>
        <dbReference type="SAM" id="MobiDB-lite"/>
    </source>
</evidence>
<name>A0A2T1DM60_9CYAN</name>
<reference evidence="2 3" key="1">
    <citation type="submission" date="2018-02" db="EMBL/GenBank/DDBJ databases">
        <authorList>
            <person name="Cohen D.B."/>
            <person name="Kent A.D."/>
        </authorList>
    </citation>
    <scope>NUCLEOTIDE SEQUENCE [LARGE SCALE GENOMIC DNA]</scope>
    <source>
        <strain evidence="2 3">ULC007</strain>
    </source>
</reference>
<evidence type="ECO:0000313" key="2">
    <source>
        <dbReference type="EMBL" id="PSB21504.1"/>
    </source>
</evidence>
<keyword evidence="3" id="KW-1185">Reference proteome</keyword>
<proteinExistence type="predicted"/>
<reference evidence="2 3" key="2">
    <citation type="submission" date="2018-03" db="EMBL/GenBank/DDBJ databases">
        <title>The ancient ancestry and fast evolution of plastids.</title>
        <authorList>
            <person name="Moore K.R."/>
            <person name="Magnabosco C."/>
            <person name="Momper L."/>
            <person name="Gold D.A."/>
            <person name="Bosak T."/>
            <person name="Fournier G.P."/>
        </authorList>
    </citation>
    <scope>NUCLEOTIDE SEQUENCE [LARGE SCALE GENOMIC DNA]</scope>
    <source>
        <strain evidence="2 3">ULC007</strain>
    </source>
</reference>
<comment type="caution">
    <text evidence="2">The sequence shown here is derived from an EMBL/GenBank/DDBJ whole genome shotgun (WGS) entry which is preliminary data.</text>
</comment>
<dbReference type="EMBL" id="PVWG01000002">
    <property type="protein sequence ID" value="PSB21504.1"/>
    <property type="molecule type" value="Genomic_DNA"/>
</dbReference>
<dbReference type="RefSeq" id="WP_073069355.1">
    <property type="nucleotide sequence ID" value="NZ_MPPI01000002.1"/>
</dbReference>
<dbReference type="Proteomes" id="UP000238634">
    <property type="component" value="Unassembled WGS sequence"/>
</dbReference>
<organism evidence="2 3">
    <name type="scientific">Phormidesmis priestleyi ULC007</name>
    <dbReference type="NCBI Taxonomy" id="1920490"/>
    <lineage>
        <taxon>Bacteria</taxon>
        <taxon>Bacillati</taxon>
        <taxon>Cyanobacteriota</taxon>
        <taxon>Cyanophyceae</taxon>
        <taxon>Leptolyngbyales</taxon>
        <taxon>Leptolyngbyaceae</taxon>
        <taxon>Phormidesmis</taxon>
    </lineage>
</organism>
<feature type="compositionally biased region" description="Polar residues" evidence="1">
    <location>
        <begin position="1"/>
        <end position="18"/>
    </location>
</feature>
<sequence length="75" mass="8779">MSNQPIEQSFDESLNSGLTPPPREPYRSSLQEDIGQGWAFVQFVWRISKRIRGGKNRIRFIVGLIFWKPFLPDDQ</sequence>
<accession>A0A2T1DM60</accession>